<gene>
    <name evidence="2" type="ORF">Ae201684_003951</name>
</gene>
<accession>A0A6G0XKA3</accession>
<feature type="domain" description="Mitochondrial splicing suppressor 51-like C-terminal" evidence="1">
    <location>
        <begin position="77"/>
        <end position="242"/>
    </location>
</feature>
<reference evidence="2 3" key="1">
    <citation type="submission" date="2019-07" db="EMBL/GenBank/DDBJ databases">
        <title>Genomics analysis of Aphanomyces spp. identifies a new class of oomycete effector associated with host adaptation.</title>
        <authorList>
            <person name="Gaulin E."/>
        </authorList>
    </citation>
    <scope>NUCLEOTIDE SEQUENCE [LARGE SCALE GENOMIC DNA]</scope>
    <source>
        <strain evidence="2 3">ATCC 201684</strain>
    </source>
</reference>
<dbReference type="VEuPathDB" id="FungiDB:AeMF1_010258"/>
<dbReference type="PANTHER" id="PTHR28069">
    <property type="entry name" value="GH20023P"/>
    <property type="match status" value="1"/>
</dbReference>
<proteinExistence type="predicted"/>
<dbReference type="AlphaFoldDB" id="A0A6G0XKA3"/>
<dbReference type="PANTHER" id="PTHR28069:SF1">
    <property type="entry name" value="PROTEIN MSS51, MITOCHONDRIAL"/>
    <property type="match status" value="1"/>
</dbReference>
<comment type="caution">
    <text evidence="2">The sequence shown here is derived from an EMBL/GenBank/DDBJ whole genome shotgun (WGS) entry which is preliminary data.</text>
</comment>
<evidence type="ECO:0000313" key="3">
    <source>
        <dbReference type="Proteomes" id="UP000481153"/>
    </source>
</evidence>
<evidence type="ECO:0000259" key="1">
    <source>
        <dbReference type="Pfam" id="PF20179"/>
    </source>
</evidence>
<evidence type="ECO:0000313" key="2">
    <source>
        <dbReference type="EMBL" id="KAF0740574.1"/>
    </source>
</evidence>
<dbReference type="Proteomes" id="UP000481153">
    <property type="component" value="Unassembled WGS sequence"/>
</dbReference>
<sequence length="261" mass="29137">MTTKHPQAYDELNTLKADIECAKSPEVQSFFHTLATHHPSEDIASWSDFLQDANIPESLLNDPAVHRLVSASYSYVMTLRHYLPGLLQDTKTQTPPSIYILGARAEATMPRHLWSILHPMALKVSMIGNHVPIMPSKPSSSSVQLAYHGGLYHNLNLSLPDVFVLFNPGLGHPNLEDLWHPSLVPVLESTRPILLTSFSSEDLDRDLRAIEQVAKTVGRASPYSSWTPVVEENPFGSLKCTIDPMQLLSPVHTNRFACWIK</sequence>
<dbReference type="InterPro" id="IPR046824">
    <property type="entry name" value="Mss51-like_C"/>
</dbReference>
<organism evidence="2 3">
    <name type="scientific">Aphanomyces euteiches</name>
    <dbReference type="NCBI Taxonomy" id="100861"/>
    <lineage>
        <taxon>Eukaryota</taxon>
        <taxon>Sar</taxon>
        <taxon>Stramenopiles</taxon>
        <taxon>Oomycota</taxon>
        <taxon>Saprolegniomycetes</taxon>
        <taxon>Saprolegniales</taxon>
        <taxon>Verrucalvaceae</taxon>
        <taxon>Aphanomyces</taxon>
    </lineage>
</organism>
<keyword evidence="3" id="KW-1185">Reference proteome</keyword>
<dbReference type="EMBL" id="VJMJ01000048">
    <property type="protein sequence ID" value="KAF0740574.1"/>
    <property type="molecule type" value="Genomic_DNA"/>
</dbReference>
<name>A0A6G0XKA3_9STRA</name>
<protein>
    <recommendedName>
        <fullName evidence="1">Mitochondrial splicing suppressor 51-like C-terminal domain-containing protein</fullName>
    </recommendedName>
</protein>
<dbReference type="Pfam" id="PF20179">
    <property type="entry name" value="MSS51_C"/>
    <property type="match status" value="1"/>
</dbReference>